<feature type="non-terminal residue" evidence="1">
    <location>
        <position position="1"/>
    </location>
</feature>
<gene>
    <name evidence="1" type="ORF">SCALOS_LOCUS11316</name>
</gene>
<name>A0ACA9PUF5_9GLOM</name>
<comment type="caution">
    <text evidence="1">The sequence shown here is derived from an EMBL/GenBank/DDBJ whole genome shotgun (WGS) entry which is preliminary data.</text>
</comment>
<sequence length="147" mass="17086">QSQSIDELEFIITNKFEALRELVPHIIHVYKDIMSIYQDISMFSSNSLRFISTRDLMKWCRRIEFFISSNDNIISSQGISSKVREELFKEAADCFCAMISDYKSWIMVLERLGEALGITDQWVKLFVDSYTPNLNIDDNGVIIGRAR</sequence>
<protein>
    <submittedName>
        <fullName evidence="1">5877_t:CDS:1</fullName>
    </submittedName>
</protein>
<evidence type="ECO:0000313" key="2">
    <source>
        <dbReference type="Proteomes" id="UP000789860"/>
    </source>
</evidence>
<feature type="non-terminal residue" evidence="1">
    <location>
        <position position="147"/>
    </location>
</feature>
<proteinExistence type="predicted"/>
<organism evidence="1 2">
    <name type="scientific">Scutellospora calospora</name>
    <dbReference type="NCBI Taxonomy" id="85575"/>
    <lineage>
        <taxon>Eukaryota</taxon>
        <taxon>Fungi</taxon>
        <taxon>Fungi incertae sedis</taxon>
        <taxon>Mucoromycota</taxon>
        <taxon>Glomeromycotina</taxon>
        <taxon>Glomeromycetes</taxon>
        <taxon>Diversisporales</taxon>
        <taxon>Gigasporaceae</taxon>
        <taxon>Scutellospora</taxon>
    </lineage>
</organism>
<evidence type="ECO:0000313" key="1">
    <source>
        <dbReference type="EMBL" id="CAG8722614.1"/>
    </source>
</evidence>
<dbReference type="Proteomes" id="UP000789860">
    <property type="component" value="Unassembled WGS sequence"/>
</dbReference>
<keyword evidence="2" id="KW-1185">Reference proteome</keyword>
<reference evidence="1" key="1">
    <citation type="submission" date="2021-06" db="EMBL/GenBank/DDBJ databases">
        <authorList>
            <person name="Kallberg Y."/>
            <person name="Tangrot J."/>
            <person name="Rosling A."/>
        </authorList>
    </citation>
    <scope>NUCLEOTIDE SEQUENCE</scope>
    <source>
        <strain evidence="1">AU212A</strain>
    </source>
</reference>
<dbReference type="EMBL" id="CAJVPM010048238">
    <property type="protein sequence ID" value="CAG8722614.1"/>
    <property type="molecule type" value="Genomic_DNA"/>
</dbReference>
<accession>A0ACA9PUF5</accession>